<evidence type="ECO:0000313" key="2">
    <source>
        <dbReference type="Proteomes" id="UP000475265"/>
    </source>
</evidence>
<accession>A0A6L5BQC5</accession>
<evidence type="ECO:0000313" key="1">
    <source>
        <dbReference type="EMBL" id="KAF2390533.1"/>
    </source>
</evidence>
<comment type="caution">
    <text evidence="1">The sequence shown here is derived from an EMBL/GenBank/DDBJ whole genome shotgun (WGS) entry which is preliminary data.</text>
</comment>
<proteinExistence type="predicted"/>
<reference evidence="1 2" key="1">
    <citation type="submission" date="2019-12" db="EMBL/GenBank/DDBJ databases">
        <title>Endophytic bacteria associated with Panax ginseng seedlings.</title>
        <authorList>
            <person name="Park J.M."/>
            <person name="Shin R."/>
            <person name="Jo S.H."/>
        </authorList>
    </citation>
    <scope>NUCLEOTIDE SEQUENCE [LARGE SCALE GENOMIC DNA]</scope>
    <source>
        <strain evidence="1 2">PgKB32</strain>
    </source>
</reference>
<sequence length="1355" mass="143257">MAVIAEQYVDGVASFASYPRTFIVARPPPIITPIGEPIVGRHALTITRVASGSVTLQMETVDGAKVDGTFRGSDTTRTFTPTAPWSPPGEWRIRVLQQVGGSTSKEYSGFVTLTVFSKPVITFPTSATVIRVPRHAVTGTGLRGARVTLYHQNQGTSPLGSVDVLNDQTWNIPASALDRNFWMADPFNLMAIQRLGTAVSEWSDVVGVPVIFKPIIDGVTVNGLKPTVRGSGGLKGAALQIWISGGQGGVQLTTTVRDNGTWEVAATVDWAVKTHTITARQITPVSKIESDWSDTLSFTIADPKPPKPAITPIAEPIEGQRALTITGVAAGTVTLTMLTEAGGTVAGTFAGTGATRTFTPTAAWAPPGEVKVKVVQTVGGVPSDASDLVTLKVKPAKPAITPIPQPIEGQHALTITGVAAGTVTLTMQTGAGGTVAGTFTGTGTTRTFMPTAAWAPPGTQTVKVVQKVGDVPSDPSALEILRVKAAPPFITPPSAPIEGRSELTITGVAQTGTVTLTMQTASGVPFAGAFTGSGATRTFAPTLAWAPPGEQTVKVVQKVNGVLSDDSAGVVLKVKPPKPAITPIALPIEGQHALTITGIAAVNVTLTMQTGAGGTVLGDFTGTGATRIFTPAAAWTPPGEQTVKVVQTVGGVPSDPSDVVTLKVRPPKPGIEPPGAPIEASQPLTVMGIYSDAVTLKMLDDVNNEVTGSFTGSGAQRDFTPDPSWAEGEHQVKVVQTLQNITSAPSDLCSFSVEVSLKPPFFEVPVAGSNSSSSPQISGASEPFADVMVRHVGSQEQLFHGPADADGYWAFVVKAHLSLGPNSLQAMQTLRGQSSVWGEEHPFTVIRTPVSVPTIVRPQRDSTVNPVLWFSGSGVVNAQVNIRVKQDGVEKGSDRVPVNGSRNWTSRPSFRLPPGITYTLEVQQQYGAEESGWTVPAVPFKVSASTFEFAEAGPVIGQPVVSNEEGVWLRLRVRAVSADTGLGVGGLEVRWYLDEQDVLATTLTEADGWTRYRYRPATAGEHTVWADMSAENAGVAVVQPFMLTAVENDVWAREFDLLIDGERLDLTEDIVFWYGEERLISLVTNPDSPLIGATTVSLEALPGTDSSDFTARPPLGTLVLVDHSVMTWLVEPDTELSGLYGLKLSSPKLPDRQLPIRVISKDLANEVEVFFDGVATGFGKGAAYLCHGAKHILTLKPKPGSPMLNKNINLTWHGDSGDGLGIVTTPSVEAPRFLGEQGLTWEFNCVNSKRNGSFSLRLVFNALVSSDYNLSLGDYKVKVIDRDGPREIGGAGGRWRTGICVASEFTGNVVSVPVTVHITGKEPYTASTESNGWCYVYHAEDESAGFTLHNWYPVG</sequence>
<gene>
    <name evidence="1" type="ORF">FX983_04994</name>
</gene>
<name>A0A6L5BQC5_9PSED</name>
<organism evidence="1 2">
    <name type="scientific">Pseudomonas frederiksbergensis</name>
    <dbReference type="NCBI Taxonomy" id="104087"/>
    <lineage>
        <taxon>Bacteria</taxon>
        <taxon>Pseudomonadati</taxon>
        <taxon>Pseudomonadota</taxon>
        <taxon>Gammaproteobacteria</taxon>
        <taxon>Pseudomonadales</taxon>
        <taxon>Pseudomonadaceae</taxon>
        <taxon>Pseudomonas</taxon>
    </lineage>
</organism>
<dbReference type="EMBL" id="JAAAXX010000002">
    <property type="protein sequence ID" value="KAF2390533.1"/>
    <property type="molecule type" value="Genomic_DNA"/>
</dbReference>
<protein>
    <submittedName>
        <fullName evidence="1">Uncharacterized protein</fullName>
    </submittedName>
</protein>
<dbReference type="Proteomes" id="UP000475265">
    <property type="component" value="Unassembled WGS sequence"/>
</dbReference>